<evidence type="ECO:0000313" key="3">
    <source>
        <dbReference type="WBParaSite" id="BPAG_0001083701-mRNA-1"/>
    </source>
</evidence>
<reference evidence="3" key="1">
    <citation type="submission" date="2017-02" db="UniProtKB">
        <authorList>
            <consortium name="WormBaseParasite"/>
        </authorList>
    </citation>
    <scope>IDENTIFICATION</scope>
</reference>
<keyword evidence="2" id="KW-1185">Reference proteome</keyword>
<dbReference type="WBParaSite" id="BPAG_0001083701-mRNA-1">
    <property type="protein sequence ID" value="BPAG_0001083701-mRNA-1"/>
    <property type="gene ID" value="BPAG_0001083701"/>
</dbReference>
<proteinExistence type="predicted"/>
<dbReference type="EMBL" id="UZAD01013200">
    <property type="protein sequence ID" value="VDN91985.1"/>
    <property type="molecule type" value="Genomic_DNA"/>
</dbReference>
<evidence type="ECO:0000313" key="1">
    <source>
        <dbReference type="EMBL" id="VDN91985.1"/>
    </source>
</evidence>
<reference evidence="1 2" key="2">
    <citation type="submission" date="2018-11" db="EMBL/GenBank/DDBJ databases">
        <authorList>
            <consortium name="Pathogen Informatics"/>
        </authorList>
    </citation>
    <scope>NUCLEOTIDE SEQUENCE [LARGE SCALE GENOMIC DNA]</scope>
</reference>
<name>A0A0N4TQG3_BRUPA</name>
<evidence type="ECO:0000313" key="2">
    <source>
        <dbReference type="Proteomes" id="UP000278627"/>
    </source>
</evidence>
<dbReference type="Proteomes" id="UP000278627">
    <property type="component" value="Unassembled WGS sequence"/>
</dbReference>
<dbReference type="AlphaFoldDB" id="A0A0N4TQG3"/>
<sequence length="101" mass="11832">MTTLSQPNLLNPYGYHFQFSLTKTQHSTLNYNMTVSYSPTLHLTRAHYTAIKRRDLYKQPKSPYDRNAHRHATCPVWDEAVRNGTQFSSLRTRHIQILGIQ</sequence>
<gene>
    <name evidence="1" type="ORF">BPAG_LOCUS10799</name>
</gene>
<organism evidence="3">
    <name type="scientific">Brugia pahangi</name>
    <name type="common">Filarial nematode worm</name>
    <dbReference type="NCBI Taxonomy" id="6280"/>
    <lineage>
        <taxon>Eukaryota</taxon>
        <taxon>Metazoa</taxon>
        <taxon>Ecdysozoa</taxon>
        <taxon>Nematoda</taxon>
        <taxon>Chromadorea</taxon>
        <taxon>Rhabditida</taxon>
        <taxon>Spirurina</taxon>
        <taxon>Spiruromorpha</taxon>
        <taxon>Filarioidea</taxon>
        <taxon>Onchocercidae</taxon>
        <taxon>Brugia</taxon>
    </lineage>
</organism>
<accession>A0A0N4TQG3</accession>
<protein>
    <submittedName>
        <fullName evidence="3">Ovule protein</fullName>
    </submittedName>
</protein>